<dbReference type="GO" id="GO:0000160">
    <property type="term" value="P:phosphorelay signal transduction system"/>
    <property type="evidence" value="ECO:0007669"/>
    <property type="project" value="InterPro"/>
</dbReference>
<dbReference type="Gene3D" id="3.40.50.2300">
    <property type="match status" value="1"/>
</dbReference>
<dbReference type="InterPro" id="IPR001789">
    <property type="entry name" value="Sig_transdc_resp-reg_receiver"/>
</dbReference>
<accession>A0A0G0PLY5</accession>
<dbReference type="AlphaFoldDB" id="A0A0G0PLY5"/>
<evidence type="ECO:0000313" key="5">
    <source>
        <dbReference type="Proteomes" id="UP000034793"/>
    </source>
</evidence>
<evidence type="ECO:0000256" key="2">
    <source>
        <dbReference type="PROSITE-ProRule" id="PRU00169"/>
    </source>
</evidence>
<evidence type="ECO:0000259" key="3">
    <source>
        <dbReference type="PROSITE" id="PS50110"/>
    </source>
</evidence>
<sequence length="121" mass="13518">MAKTILLIEDDLDIQRIYSMKLDAAGFKVLLSVDATQGLTELKKEKPDLILLDIMLPGKMNGFELLKNLKEDEALKNIPVVVLTNLDTEKDEALNLGAVDYIIKANTNLDQIVEKVKSLLH</sequence>
<reference evidence="4 5" key="1">
    <citation type="journal article" date="2015" name="Nature">
        <title>rRNA introns, odd ribosomes, and small enigmatic genomes across a large radiation of phyla.</title>
        <authorList>
            <person name="Brown C.T."/>
            <person name="Hug L.A."/>
            <person name="Thomas B.C."/>
            <person name="Sharon I."/>
            <person name="Castelle C.J."/>
            <person name="Singh A."/>
            <person name="Wilkins M.J."/>
            <person name="Williams K.H."/>
            <person name="Banfield J.F."/>
        </authorList>
    </citation>
    <scope>NUCLEOTIDE SEQUENCE [LARGE SCALE GENOMIC DNA]</scope>
</reference>
<keyword evidence="1 2" id="KW-0597">Phosphoprotein</keyword>
<dbReference type="InterPro" id="IPR011006">
    <property type="entry name" value="CheY-like_superfamily"/>
</dbReference>
<proteinExistence type="predicted"/>
<dbReference type="PANTHER" id="PTHR44591">
    <property type="entry name" value="STRESS RESPONSE REGULATOR PROTEIN 1"/>
    <property type="match status" value="1"/>
</dbReference>
<name>A0A0G0PLY5_9BACT</name>
<dbReference type="InterPro" id="IPR050595">
    <property type="entry name" value="Bact_response_regulator"/>
</dbReference>
<protein>
    <submittedName>
        <fullName evidence="4">Response regulator receiver domain protein</fullName>
    </submittedName>
</protein>
<feature type="domain" description="Response regulatory" evidence="3">
    <location>
        <begin position="4"/>
        <end position="119"/>
    </location>
</feature>
<dbReference type="CDD" id="cd17574">
    <property type="entry name" value="REC_OmpR"/>
    <property type="match status" value="1"/>
</dbReference>
<dbReference type="SMART" id="SM00448">
    <property type="entry name" value="REC"/>
    <property type="match status" value="1"/>
</dbReference>
<evidence type="ECO:0000313" key="4">
    <source>
        <dbReference type="EMBL" id="KKR28943.1"/>
    </source>
</evidence>
<gene>
    <name evidence="4" type="ORF">UT61_C0038G0009</name>
</gene>
<dbReference type="EMBL" id="LBXL01000038">
    <property type="protein sequence ID" value="KKR28943.1"/>
    <property type="molecule type" value="Genomic_DNA"/>
</dbReference>
<organism evidence="4 5">
    <name type="scientific">Candidatus Woesebacteria bacterium GW2011_GWA1_39_8</name>
    <dbReference type="NCBI Taxonomy" id="1618552"/>
    <lineage>
        <taxon>Bacteria</taxon>
        <taxon>Candidatus Woeseibacteriota</taxon>
    </lineage>
</organism>
<comment type="caution">
    <text evidence="4">The sequence shown here is derived from an EMBL/GenBank/DDBJ whole genome shotgun (WGS) entry which is preliminary data.</text>
</comment>
<dbReference type="SUPFAM" id="SSF52172">
    <property type="entry name" value="CheY-like"/>
    <property type="match status" value="1"/>
</dbReference>
<dbReference type="PANTHER" id="PTHR44591:SF3">
    <property type="entry name" value="RESPONSE REGULATORY DOMAIN-CONTAINING PROTEIN"/>
    <property type="match status" value="1"/>
</dbReference>
<evidence type="ECO:0000256" key="1">
    <source>
        <dbReference type="ARBA" id="ARBA00022553"/>
    </source>
</evidence>
<dbReference type="Pfam" id="PF00072">
    <property type="entry name" value="Response_reg"/>
    <property type="match status" value="1"/>
</dbReference>
<dbReference type="Proteomes" id="UP000034793">
    <property type="component" value="Unassembled WGS sequence"/>
</dbReference>
<dbReference type="PROSITE" id="PS50110">
    <property type="entry name" value="RESPONSE_REGULATORY"/>
    <property type="match status" value="1"/>
</dbReference>
<feature type="modified residue" description="4-aspartylphosphate" evidence="2">
    <location>
        <position position="53"/>
    </location>
</feature>